<reference evidence="1" key="1">
    <citation type="submission" date="2014-07" db="EMBL/GenBank/DDBJ databases">
        <authorList>
            <person name="Zhang J.E."/>
            <person name="Yang H."/>
            <person name="Guo J."/>
            <person name="Deng Z."/>
            <person name="Luo H."/>
            <person name="Luo M."/>
            <person name="Zhao B."/>
        </authorList>
    </citation>
    <scope>NUCLEOTIDE SEQUENCE</scope>
    <source>
        <strain evidence="1">AM4</strain>
    </source>
</reference>
<organism evidence="1">
    <name type="scientific">Actinomyces succiniciruminis</name>
    <dbReference type="NCBI Taxonomy" id="1522002"/>
    <lineage>
        <taxon>Bacteria</taxon>
        <taxon>Bacillati</taxon>
        <taxon>Actinomycetota</taxon>
        <taxon>Actinomycetes</taxon>
        <taxon>Actinomycetales</taxon>
        <taxon>Actinomycetaceae</taxon>
        <taxon>Actinomyces</taxon>
    </lineage>
</organism>
<gene>
    <name evidence="1" type="ORF">AAM4_2616</name>
</gene>
<dbReference type="CDD" id="cd21631">
    <property type="entry name" value="RHH_CopG_NikR-like"/>
    <property type="match status" value="1"/>
</dbReference>
<evidence type="ECO:0000313" key="1">
    <source>
        <dbReference type="EMBL" id="CED92448.1"/>
    </source>
</evidence>
<dbReference type="EMBL" id="LK995540">
    <property type="protein sequence ID" value="CED92448.1"/>
    <property type="molecule type" value="Genomic_DNA"/>
</dbReference>
<protein>
    <submittedName>
        <fullName evidence="1">Ribbon-helix-helix</fullName>
    </submittedName>
</protein>
<dbReference type="InterPro" id="IPR010985">
    <property type="entry name" value="Ribbon_hlx_hlx"/>
</dbReference>
<dbReference type="SUPFAM" id="SSF47598">
    <property type="entry name" value="Ribbon-helix-helix"/>
    <property type="match status" value="1"/>
</dbReference>
<proteinExistence type="predicted"/>
<dbReference type="RefSeq" id="WP_244671720.1">
    <property type="nucleotide sequence ID" value="NZ_LK995540.1"/>
</dbReference>
<dbReference type="GO" id="GO:0006355">
    <property type="term" value="P:regulation of DNA-templated transcription"/>
    <property type="evidence" value="ECO:0007669"/>
    <property type="project" value="InterPro"/>
</dbReference>
<sequence length="108" mass="11346">MTNNRITGTLPATTTDDELDTLATQGKLRPIGQPLGGGDITSEGELKAIMSGRPTLGHDRATGRGASARRQVRLPETTNTALDAYATKHGMTPSAVIRQALDEFLASA</sequence>
<dbReference type="AlphaFoldDB" id="A0A1L7RS72"/>
<accession>A0A1L7RS72</accession>
<name>A0A1L7RS72_9ACTO</name>